<protein>
    <recommendedName>
        <fullName evidence="3">Chitin-binding type-2 domain-containing protein</fullName>
    </recommendedName>
</protein>
<dbReference type="GO" id="GO:0008061">
    <property type="term" value="F:chitin binding"/>
    <property type="evidence" value="ECO:0007669"/>
    <property type="project" value="InterPro"/>
</dbReference>
<feature type="compositionally biased region" description="Polar residues" evidence="1">
    <location>
        <begin position="215"/>
        <end position="230"/>
    </location>
</feature>
<dbReference type="AlphaFoldDB" id="A0A1B6EGR9"/>
<evidence type="ECO:0000313" key="4">
    <source>
        <dbReference type="EMBL" id="JAS37133.1"/>
    </source>
</evidence>
<sequence>MSGNFLLSIRILTIFLTVSAVQRKGQRVISSPDIPETDFSCQGRPPGYYADVQTGCQVYHMCGERSQQFSYKCPNTTLFQQRMLICAHWYQVNCTRSESYFGANLLIGQRDKPFVNDHENTFYINGKQVSNLRNPEILQDLNPPDPNPSDRKAKSQRGSDHNSFEKFNLKRSDTESGNLGTTQREQRVAQNVPTLSTVRPEFTQNFPVIGLRNENGASENRNSNRGNVHFNSAPPNPSSSVANSPTKVSNPVPTFSANGQSFSEQNVDSQEHLNGQRFNGPSGIQIPFNAQGGIAQTTPPSQNDGQRFNDQNINVQFNPQDVPNLGPDQSIRNSFNGPKVPLVQNNQRPNVPNSLQPENNQRFVGQNVPQNQFNGQSSGLNIPQSQLQSQIENQQAQLNSQKFNSVPFQFNGQNLNVPNVQQGQFNGQNVPSQGQFNG</sequence>
<dbReference type="SUPFAM" id="SSF57625">
    <property type="entry name" value="Invertebrate chitin-binding proteins"/>
    <property type="match status" value="1"/>
</dbReference>
<feature type="compositionally biased region" description="Basic and acidic residues" evidence="1">
    <location>
        <begin position="148"/>
        <end position="174"/>
    </location>
</feature>
<dbReference type="PANTHER" id="PTHR22933">
    <property type="entry name" value="FI18007P1-RELATED"/>
    <property type="match status" value="1"/>
</dbReference>
<feature type="domain" description="Chitin-binding type-2" evidence="3">
    <location>
        <begin position="38"/>
        <end position="96"/>
    </location>
</feature>
<dbReference type="InterPro" id="IPR052976">
    <property type="entry name" value="Scoloptoxin-like"/>
</dbReference>
<evidence type="ECO:0000256" key="1">
    <source>
        <dbReference type="SAM" id="MobiDB-lite"/>
    </source>
</evidence>
<gene>
    <name evidence="4" type="ORF">g.11528</name>
</gene>
<dbReference type="InterPro" id="IPR036508">
    <property type="entry name" value="Chitin-bd_dom_sf"/>
</dbReference>
<organism evidence="4">
    <name type="scientific">Clastoptera arizonana</name>
    <name type="common">Arizona spittle bug</name>
    <dbReference type="NCBI Taxonomy" id="38151"/>
    <lineage>
        <taxon>Eukaryota</taxon>
        <taxon>Metazoa</taxon>
        <taxon>Ecdysozoa</taxon>
        <taxon>Arthropoda</taxon>
        <taxon>Hexapoda</taxon>
        <taxon>Insecta</taxon>
        <taxon>Pterygota</taxon>
        <taxon>Neoptera</taxon>
        <taxon>Paraneoptera</taxon>
        <taxon>Hemiptera</taxon>
        <taxon>Auchenorrhyncha</taxon>
        <taxon>Cercopoidea</taxon>
        <taxon>Clastopteridae</taxon>
        <taxon>Clastoptera</taxon>
    </lineage>
</organism>
<feature type="region of interest" description="Disordered" evidence="1">
    <location>
        <begin position="212"/>
        <end position="381"/>
    </location>
</feature>
<evidence type="ECO:0000256" key="2">
    <source>
        <dbReference type="SAM" id="SignalP"/>
    </source>
</evidence>
<feature type="compositionally biased region" description="Polar residues" evidence="1">
    <location>
        <begin position="294"/>
        <end position="321"/>
    </location>
</feature>
<proteinExistence type="predicted"/>
<feature type="non-terminal residue" evidence="4">
    <location>
        <position position="438"/>
    </location>
</feature>
<feature type="compositionally biased region" description="Polar residues" evidence="1">
    <location>
        <begin position="343"/>
        <end position="381"/>
    </location>
</feature>
<dbReference type="GO" id="GO:0005576">
    <property type="term" value="C:extracellular region"/>
    <property type="evidence" value="ECO:0007669"/>
    <property type="project" value="InterPro"/>
</dbReference>
<keyword evidence="2" id="KW-0732">Signal</keyword>
<name>A0A1B6EGR9_9HEMI</name>
<dbReference type="InterPro" id="IPR002557">
    <property type="entry name" value="Chitin-bd_dom"/>
</dbReference>
<dbReference type="PROSITE" id="PS50940">
    <property type="entry name" value="CHIT_BIND_II"/>
    <property type="match status" value="1"/>
</dbReference>
<feature type="compositionally biased region" description="Polar residues" evidence="1">
    <location>
        <begin position="175"/>
        <end position="199"/>
    </location>
</feature>
<evidence type="ECO:0000259" key="3">
    <source>
        <dbReference type="PROSITE" id="PS50940"/>
    </source>
</evidence>
<feature type="region of interest" description="Disordered" evidence="1">
    <location>
        <begin position="136"/>
        <end position="199"/>
    </location>
</feature>
<dbReference type="Gene3D" id="2.170.140.10">
    <property type="entry name" value="Chitin binding domain"/>
    <property type="match status" value="1"/>
</dbReference>
<dbReference type="EMBL" id="GEDC01000165">
    <property type="protein sequence ID" value="JAS37133.1"/>
    <property type="molecule type" value="Transcribed_RNA"/>
</dbReference>
<reference evidence="4" key="1">
    <citation type="submission" date="2015-12" db="EMBL/GenBank/DDBJ databases">
        <title>De novo transcriptome assembly of four potential Pierce s Disease insect vectors from Arizona vineyards.</title>
        <authorList>
            <person name="Tassone E.E."/>
        </authorList>
    </citation>
    <scope>NUCLEOTIDE SEQUENCE</scope>
</reference>
<feature type="compositionally biased region" description="Polar residues" evidence="1">
    <location>
        <begin position="246"/>
        <end position="279"/>
    </location>
</feature>
<feature type="region of interest" description="Disordered" evidence="1">
    <location>
        <begin position="414"/>
        <end position="438"/>
    </location>
</feature>
<feature type="signal peptide" evidence="2">
    <location>
        <begin position="1"/>
        <end position="20"/>
    </location>
</feature>
<dbReference type="PANTHER" id="PTHR22933:SF44">
    <property type="entry name" value="RE15157P"/>
    <property type="match status" value="1"/>
</dbReference>
<feature type="compositionally biased region" description="Low complexity" evidence="1">
    <location>
        <begin position="416"/>
        <end position="431"/>
    </location>
</feature>
<accession>A0A1B6EGR9</accession>
<dbReference type="Pfam" id="PF01607">
    <property type="entry name" value="CBM_14"/>
    <property type="match status" value="1"/>
</dbReference>
<feature type="chain" id="PRO_5008582104" description="Chitin-binding type-2 domain-containing protein" evidence="2">
    <location>
        <begin position="21"/>
        <end position="438"/>
    </location>
</feature>